<reference evidence="3" key="1">
    <citation type="journal article" date="2020" name="Fungal Divers.">
        <title>Resolving the Mortierellaceae phylogeny through synthesis of multi-gene phylogenetics and phylogenomics.</title>
        <authorList>
            <person name="Vandepol N."/>
            <person name="Liber J."/>
            <person name="Desiro A."/>
            <person name="Na H."/>
            <person name="Kennedy M."/>
            <person name="Barry K."/>
            <person name="Grigoriev I.V."/>
            <person name="Miller A.N."/>
            <person name="O'Donnell K."/>
            <person name="Stajich J.E."/>
            <person name="Bonito G."/>
        </authorList>
    </citation>
    <scope>NUCLEOTIDE SEQUENCE</scope>
    <source>
        <strain evidence="3">NRRL 28262</strain>
    </source>
</reference>
<evidence type="ECO:0000256" key="1">
    <source>
        <dbReference type="ARBA" id="ARBA00038215"/>
    </source>
</evidence>
<gene>
    <name evidence="3" type="ORF">BGZ95_007694</name>
</gene>
<proteinExistence type="inferred from homology"/>
<evidence type="ECO:0000313" key="4">
    <source>
        <dbReference type="Proteomes" id="UP001194580"/>
    </source>
</evidence>
<dbReference type="AlphaFoldDB" id="A0AAD4DEV5"/>
<name>A0AAD4DEV5_9FUNG</name>
<dbReference type="InterPro" id="IPR012338">
    <property type="entry name" value="Beta-lactam/transpept-like"/>
</dbReference>
<dbReference type="SUPFAM" id="SSF56601">
    <property type="entry name" value="beta-lactamase/transpeptidase-like"/>
    <property type="match status" value="1"/>
</dbReference>
<organism evidence="3 4">
    <name type="scientific">Linnemannia exigua</name>
    <dbReference type="NCBI Taxonomy" id="604196"/>
    <lineage>
        <taxon>Eukaryota</taxon>
        <taxon>Fungi</taxon>
        <taxon>Fungi incertae sedis</taxon>
        <taxon>Mucoromycota</taxon>
        <taxon>Mortierellomycotina</taxon>
        <taxon>Mortierellomycetes</taxon>
        <taxon>Mortierellales</taxon>
        <taxon>Mortierellaceae</taxon>
        <taxon>Linnemannia</taxon>
    </lineage>
</organism>
<comment type="caution">
    <text evidence="3">The sequence shown here is derived from an EMBL/GenBank/DDBJ whole genome shotgun (WGS) entry which is preliminary data.</text>
</comment>
<evidence type="ECO:0000259" key="2">
    <source>
        <dbReference type="Pfam" id="PF00144"/>
    </source>
</evidence>
<dbReference type="EMBL" id="JAAAIL010000383">
    <property type="protein sequence ID" value="KAG0276323.1"/>
    <property type="molecule type" value="Genomic_DNA"/>
</dbReference>
<dbReference type="Pfam" id="PF00144">
    <property type="entry name" value="Beta-lactamase"/>
    <property type="match status" value="1"/>
</dbReference>
<dbReference type="Proteomes" id="UP001194580">
    <property type="component" value="Unassembled WGS sequence"/>
</dbReference>
<dbReference type="InterPro" id="IPR050491">
    <property type="entry name" value="AmpC-like"/>
</dbReference>
<dbReference type="InterPro" id="IPR001466">
    <property type="entry name" value="Beta-lactam-related"/>
</dbReference>
<keyword evidence="4" id="KW-1185">Reference proteome</keyword>
<sequence length="499" mass="55765">MSIAILHKGKIVFAEGFGKRNEHQPFTKETVSPIGSLTKAITATTIGQLVAENKMDWDTTPVNKFLPEFELKDPVLTSQLTLEDLLSHRTRIPSFVENSWMRSRVPRRDLIKRLRHIAVEDMPSKLTSEMNYCNAMYAVAGEAAANVAGTSYEQLVHDKIFAPLGLSNTGFSQSVLKTLPNHAAPYYADSFENAEKGVFQEGEYDEIYMAFSPAGDIHSNVLDLVRWGECVKDGGKLDGKQVLEKENIEMTLTPKTIVLTKNPGPDFAHTMTYGLGWGFGSYKGHVYYTHSGGYPGYAARMSIFPNDDLVIAQLCNIHTSYLQLPIDFYVADMLLDLPSCKDWLFDFAVKRTRDVYEEVAVENQGNLPEKAEGKPSMLEQGELIGEFEHPVLGRVTVVNVVPEKRDETKEEEEKNGEGRLEFRYNEFKSILEHYHFESFKVVLVDLGDSLPVLITFQTGSDGHVSGVVVGFEKPICFTKVRKAADQEPTATTAAAVKEE</sequence>
<evidence type="ECO:0000313" key="3">
    <source>
        <dbReference type="EMBL" id="KAG0276323.1"/>
    </source>
</evidence>
<protein>
    <recommendedName>
        <fullName evidence="2">Beta-lactamase-related domain-containing protein</fullName>
    </recommendedName>
</protein>
<accession>A0AAD4DEV5</accession>
<dbReference type="Gene3D" id="3.40.710.10">
    <property type="entry name" value="DD-peptidase/beta-lactamase superfamily"/>
    <property type="match status" value="1"/>
</dbReference>
<feature type="domain" description="Beta-lactamase-related" evidence="2">
    <location>
        <begin position="1"/>
        <end position="319"/>
    </location>
</feature>
<dbReference type="PANTHER" id="PTHR46825">
    <property type="entry name" value="D-ALANYL-D-ALANINE-CARBOXYPEPTIDASE/ENDOPEPTIDASE AMPH"/>
    <property type="match status" value="1"/>
</dbReference>
<dbReference type="PANTHER" id="PTHR46825:SF15">
    <property type="entry name" value="BETA-LACTAMASE-RELATED DOMAIN-CONTAINING PROTEIN"/>
    <property type="match status" value="1"/>
</dbReference>
<comment type="similarity">
    <text evidence="1">Belongs to the peptidase S12 family.</text>
</comment>